<protein>
    <submittedName>
        <fullName evidence="2">Uncharacterized protein</fullName>
    </submittedName>
</protein>
<evidence type="ECO:0000256" key="1">
    <source>
        <dbReference type="SAM" id="MobiDB-lite"/>
    </source>
</evidence>
<organism evidence="2 3">
    <name type="scientific">Rhynchophorus ferrugineus</name>
    <name type="common">Red palm weevil</name>
    <name type="synonym">Curculio ferrugineus</name>
    <dbReference type="NCBI Taxonomy" id="354439"/>
    <lineage>
        <taxon>Eukaryota</taxon>
        <taxon>Metazoa</taxon>
        <taxon>Ecdysozoa</taxon>
        <taxon>Arthropoda</taxon>
        <taxon>Hexapoda</taxon>
        <taxon>Insecta</taxon>
        <taxon>Pterygota</taxon>
        <taxon>Neoptera</taxon>
        <taxon>Endopterygota</taxon>
        <taxon>Coleoptera</taxon>
        <taxon>Polyphaga</taxon>
        <taxon>Cucujiformia</taxon>
        <taxon>Curculionidae</taxon>
        <taxon>Dryophthorinae</taxon>
        <taxon>Rhynchophorus</taxon>
    </lineage>
</organism>
<feature type="compositionally biased region" description="Gly residues" evidence="1">
    <location>
        <begin position="52"/>
        <end position="70"/>
    </location>
</feature>
<evidence type="ECO:0000313" key="2">
    <source>
        <dbReference type="EMBL" id="KAF7276776.1"/>
    </source>
</evidence>
<dbReference type="EMBL" id="JAACXV010005566">
    <property type="protein sequence ID" value="KAF7276776.1"/>
    <property type="molecule type" value="Genomic_DNA"/>
</dbReference>
<proteinExistence type="predicted"/>
<evidence type="ECO:0000313" key="3">
    <source>
        <dbReference type="Proteomes" id="UP000625711"/>
    </source>
</evidence>
<dbReference type="Proteomes" id="UP000625711">
    <property type="component" value="Unassembled WGS sequence"/>
</dbReference>
<keyword evidence="3" id="KW-1185">Reference proteome</keyword>
<sequence length="78" mass="8490">MADAKESTESALVRYKSHNSERILEVYGVSWRWWRRDFIESLTGPIRIGTGVDQGRGGGEGGDTVGVGGGFVECSKPM</sequence>
<feature type="non-terminal residue" evidence="2">
    <location>
        <position position="78"/>
    </location>
</feature>
<dbReference type="AlphaFoldDB" id="A0A834M9H8"/>
<name>A0A834M9H8_RHYFE</name>
<comment type="caution">
    <text evidence="2">The sequence shown here is derived from an EMBL/GenBank/DDBJ whole genome shotgun (WGS) entry which is preliminary data.</text>
</comment>
<accession>A0A834M9H8</accession>
<feature type="region of interest" description="Disordered" evidence="1">
    <location>
        <begin position="49"/>
        <end position="70"/>
    </location>
</feature>
<gene>
    <name evidence="2" type="ORF">GWI33_009835</name>
</gene>
<reference evidence="2" key="1">
    <citation type="submission" date="2020-08" db="EMBL/GenBank/DDBJ databases">
        <title>Genome sequencing and assembly of the red palm weevil Rhynchophorus ferrugineus.</title>
        <authorList>
            <person name="Dias G.B."/>
            <person name="Bergman C.M."/>
            <person name="Manee M."/>
        </authorList>
    </citation>
    <scope>NUCLEOTIDE SEQUENCE</scope>
    <source>
        <strain evidence="2">AA-2017</strain>
        <tissue evidence="2">Whole larva</tissue>
    </source>
</reference>